<dbReference type="PANTHER" id="PTHR32097">
    <property type="entry name" value="CAMP-BINDING PROTEIN 1-RELATED"/>
    <property type="match status" value="1"/>
</dbReference>
<comment type="caution">
    <text evidence="2">The sequence shown here is derived from an EMBL/GenBank/DDBJ whole genome shotgun (WGS) entry which is preliminary data.</text>
</comment>
<dbReference type="CDD" id="cd06974">
    <property type="entry name" value="TerD_like"/>
    <property type="match status" value="2"/>
</dbReference>
<keyword evidence="3" id="KW-1185">Reference proteome</keyword>
<feature type="domain" description="TerD" evidence="1">
    <location>
        <begin position="3"/>
        <end position="175"/>
    </location>
</feature>
<dbReference type="RefSeq" id="WP_069329803.1">
    <property type="nucleotide sequence ID" value="NZ_MDER01000094.1"/>
</dbReference>
<dbReference type="AlphaFoldDB" id="A0A1E3KX74"/>
<dbReference type="PANTHER" id="PTHR32097:SF17">
    <property type="entry name" value="CAMP-BINDING PROTEIN 1-RELATED"/>
    <property type="match status" value="1"/>
</dbReference>
<sequence length="381" mass="42330">MIISKGQKIDVTKGNSVAKVAVGLRWESNDPTLDINVSAFLLDQQGRCNADEDMIFYNQPLSRNQAVSHVEKRHDDRESIDITFSSLPKDIAKIAITLTIHEGEALGQSFVNVKNAECRIYLNEKEEYAVFPFGEGLNQETAIVVGELYMHQNEWKFNAISSGYTGGLSALVQSFGLSLESEAEEPVTPIQAPIAPMILDLQKKQSINIVKSTKVTATLEWDSKKDLDLYCFYVTKQGETGKIYYRNLGSATESPYISLDGDAGANGKETIVIHRPEELHYVLIAAYSAISNGVGSFKSMKAKAVVDNHQGQIITSPLYENNMFAYWVAIAKIDFTAPNEMSIIQIEEYSKAGVEKSPLLYEDGSFKMNVGPAEFKRKKKK</sequence>
<dbReference type="EMBL" id="MDER01000094">
    <property type="protein sequence ID" value="ODP26152.1"/>
    <property type="molecule type" value="Genomic_DNA"/>
</dbReference>
<name>A0A1E3KX74_9BACL</name>
<protein>
    <submittedName>
        <fullName evidence="2">General stress protein 16U</fullName>
    </submittedName>
</protein>
<gene>
    <name evidence="2" type="ORF">PTI45_04494</name>
</gene>
<organism evidence="2 3">
    <name type="scientific">Paenibacillus nuruki</name>
    <dbReference type="NCBI Taxonomy" id="1886670"/>
    <lineage>
        <taxon>Bacteria</taxon>
        <taxon>Bacillati</taxon>
        <taxon>Bacillota</taxon>
        <taxon>Bacilli</taxon>
        <taxon>Bacillales</taxon>
        <taxon>Paenibacillaceae</taxon>
        <taxon>Paenibacillus</taxon>
    </lineage>
</organism>
<proteinExistence type="predicted"/>
<dbReference type="Proteomes" id="UP000094578">
    <property type="component" value="Unassembled WGS sequence"/>
</dbReference>
<evidence type="ECO:0000259" key="1">
    <source>
        <dbReference type="Pfam" id="PF02342"/>
    </source>
</evidence>
<dbReference type="PATRIC" id="fig|1886670.3.peg.4516"/>
<dbReference type="Pfam" id="PF02342">
    <property type="entry name" value="TerD"/>
    <property type="match status" value="1"/>
</dbReference>
<dbReference type="InterPro" id="IPR051324">
    <property type="entry name" value="Stress/Tellurium_Resist"/>
</dbReference>
<dbReference type="Gene3D" id="2.60.60.30">
    <property type="entry name" value="sav2460 like domains"/>
    <property type="match status" value="2"/>
</dbReference>
<evidence type="ECO:0000313" key="2">
    <source>
        <dbReference type="EMBL" id="ODP26152.1"/>
    </source>
</evidence>
<evidence type="ECO:0000313" key="3">
    <source>
        <dbReference type="Proteomes" id="UP000094578"/>
    </source>
</evidence>
<reference evidence="2 3" key="1">
    <citation type="submission" date="2016-08" db="EMBL/GenBank/DDBJ databases">
        <title>Genome sequencing of Paenibacillus sp. TI45-13ar, isolated from Korean traditional nuruk.</title>
        <authorList>
            <person name="Kim S.-J."/>
        </authorList>
    </citation>
    <scope>NUCLEOTIDE SEQUENCE [LARGE SCALE GENOMIC DNA]</scope>
    <source>
        <strain evidence="2 3">TI45-13ar</strain>
    </source>
</reference>
<accession>A0A1E3KX74</accession>
<dbReference type="InterPro" id="IPR003325">
    <property type="entry name" value="TerD"/>
</dbReference>
<dbReference type="STRING" id="1886670.PTI45_04494"/>